<keyword evidence="1" id="KW-0862">Zinc</keyword>
<feature type="region of interest" description="Disordered" evidence="2">
    <location>
        <begin position="1"/>
        <end position="121"/>
    </location>
</feature>
<feature type="compositionally biased region" description="Polar residues" evidence="2">
    <location>
        <begin position="75"/>
        <end position="86"/>
    </location>
</feature>
<evidence type="ECO:0000259" key="3">
    <source>
        <dbReference type="PROSITE" id="PS50089"/>
    </source>
</evidence>
<feature type="compositionally biased region" description="Low complexity" evidence="2">
    <location>
        <begin position="198"/>
        <end position="209"/>
    </location>
</feature>
<dbReference type="PROSITE" id="PS50089">
    <property type="entry name" value="ZF_RING_2"/>
    <property type="match status" value="1"/>
</dbReference>
<protein>
    <recommendedName>
        <fullName evidence="3">RING-type domain-containing protein</fullName>
    </recommendedName>
</protein>
<feature type="compositionally biased region" description="Basic and acidic residues" evidence="2">
    <location>
        <begin position="504"/>
        <end position="513"/>
    </location>
</feature>
<evidence type="ECO:0000256" key="2">
    <source>
        <dbReference type="SAM" id="MobiDB-lite"/>
    </source>
</evidence>
<feature type="region of interest" description="Disordered" evidence="2">
    <location>
        <begin position="672"/>
        <end position="712"/>
    </location>
</feature>
<organism evidence="4 5">
    <name type="scientific">Sporothrix eucalyptigena</name>
    <dbReference type="NCBI Taxonomy" id="1812306"/>
    <lineage>
        <taxon>Eukaryota</taxon>
        <taxon>Fungi</taxon>
        <taxon>Dikarya</taxon>
        <taxon>Ascomycota</taxon>
        <taxon>Pezizomycotina</taxon>
        <taxon>Sordariomycetes</taxon>
        <taxon>Sordariomycetidae</taxon>
        <taxon>Ophiostomatales</taxon>
        <taxon>Ophiostomataceae</taxon>
        <taxon>Sporothrix</taxon>
    </lineage>
</organism>
<dbReference type="Pfam" id="PF13639">
    <property type="entry name" value="zf-RING_2"/>
    <property type="match status" value="1"/>
</dbReference>
<feature type="region of interest" description="Disordered" evidence="2">
    <location>
        <begin position="134"/>
        <end position="237"/>
    </location>
</feature>
<accession>A0ABP0BSU6</accession>
<name>A0ABP0BSU6_9PEZI</name>
<feature type="compositionally biased region" description="Low complexity" evidence="2">
    <location>
        <begin position="60"/>
        <end position="74"/>
    </location>
</feature>
<gene>
    <name evidence="4" type="ORF">SEUCBS140593_004998</name>
</gene>
<feature type="compositionally biased region" description="Low complexity" evidence="2">
    <location>
        <begin position="679"/>
        <end position="702"/>
    </location>
</feature>
<reference evidence="4 5" key="1">
    <citation type="submission" date="2024-01" db="EMBL/GenBank/DDBJ databases">
        <authorList>
            <person name="Allen C."/>
            <person name="Tagirdzhanova G."/>
        </authorList>
    </citation>
    <scope>NUCLEOTIDE SEQUENCE [LARGE SCALE GENOMIC DNA]</scope>
</reference>
<feature type="region of interest" description="Disordered" evidence="2">
    <location>
        <begin position="373"/>
        <end position="528"/>
    </location>
</feature>
<feature type="compositionally biased region" description="Polar residues" evidence="2">
    <location>
        <begin position="482"/>
        <end position="493"/>
    </location>
</feature>
<feature type="compositionally biased region" description="Low complexity" evidence="2">
    <location>
        <begin position="22"/>
        <end position="41"/>
    </location>
</feature>
<dbReference type="Gene3D" id="3.30.40.10">
    <property type="entry name" value="Zinc/RING finger domain, C3HC4 (zinc finger)"/>
    <property type="match status" value="1"/>
</dbReference>
<dbReference type="InterPro" id="IPR001841">
    <property type="entry name" value="Znf_RING"/>
</dbReference>
<feature type="compositionally biased region" description="Polar residues" evidence="2">
    <location>
        <begin position="516"/>
        <end position="528"/>
    </location>
</feature>
<feature type="compositionally biased region" description="Polar residues" evidence="2">
    <location>
        <begin position="389"/>
        <end position="410"/>
    </location>
</feature>
<feature type="compositionally biased region" description="Low complexity" evidence="2">
    <location>
        <begin position="560"/>
        <end position="573"/>
    </location>
</feature>
<keyword evidence="5" id="KW-1185">Reference proteome</keyword>
<keyword evidence="1" id="KW-0479">Metal-binding</keyword>
<feature type="compositionally biased region" description="Low complexity" evidence="2">
    <location>
        <begin position="586"/>
        <end position="613"/>
    </location>
</feature>
<feature type="compositionally biased region" description="Low complexity" evidence="2">
    <location>
        <begin position="100"/>
        <end position="115"/>
    </location>
</feature>
<sequence length="712" mass="76039">MSNPYPYLNGQANSTGHTNQPGSQTGSSASSTSASITTGNTDSSPPADAQHAETPGSLLGATPPSASSGPSPSTRTISSTGPSSARSSDRLLRTPFNVLSTPSANPAAASPPRNSFVPARTALWDDDEDAVESTAGIMWVPSSETNRGDRAPRPGPPPAYISESDDEHESQQAPRRERTNRASRASNSGNGNNGNGNNGNDNNSNSNSDPPTWLPSPFRRNPLPSSGRPPNLVYRNGGGRVASKEALSSLQSVSIDSLDEDERTCNICYNDFGIAAPEGHVEQPVRLPRCKHVFGDRCIRTWLQENANCPYCRDKLDSEPSYARLGNLYSPPAALRRAFTVIHRRGQNGSLDFNEYGPFLTAEEAMLFADEHSSRLGRPGRPGRMGRPQYSQMNMSPFRDATSSTNTAGQPASRGERRAAPPIDPEEESRRRVRRRHASFHRITSTTTSNSNTGPSTGSTVYTGPTPQSGARPMSYNPYFGYQQTQQVQSAPSNDEDDSYPDMSRNEGHDVPRVPETSSTANSRGSLARTNLAGGFGVQRPLFSTQDWNQPRPMPFIAPSSSQSQNQGQNQGQTQDASIPPGSNVLPLPTTMTPTTMTPTTTSTAPTATALPPATGRLVFTSPFNQQLPPMANRGTQTNLPTFHTLSAQRPLARAAMSVSFMSVRSSLFGGNEPTAQSNSTNGNNGNNGNTFNGGDNGTTLNPNPASNYPSP</sequence>
<evidence type="ECO:0000256" key="1">
    <source>
        <dbReference type="PROSITE-ProRule" id="PRU00175"/>
    </source>
</evidence>
<comment type="caution">
    <text evidence="4">The sequence shown here is derived from an EMBL/GenBank/DDBJ whole genome shotgun (WGS) entry which is preliminary data.</text>
</comment>
<dbReference type="SMART" id="SM00184">
    <property type="entry name" value="RING"/>
    <property type="match status" value="1"/>
</dbReference>
<evidence type="ECO:0000313" key="4">
    <source>
        <dbReference type="EMBL" id="CAK7222733.1"/>
    </source>
</evidence>
<dbReference type="PANTHER" id="PTHR45676">
    <property type="entry name" value="RING-H2 FINGER PROTEIN ATL51-RELATED"/>
    <property type="match status" value="1"/>
</dbReference>
<proteinExistence type="predicted"/>
<feature type="domain" description="RING-type" evidence="3">
    <location>
        <begin position="265"/>
        <end position="313"/>
    </location>
</feature>
<feature type="compositionally biased region" description="Polar residues" evidence="2">
    <location>
        <begin position="10"/>
        <end position="21"/>
    </location>
</feature>
<feature type="compositionally biased region" description="Basic residues" evidence="2">
    <location>
        <begin position="431"/>
        <end position="440"/>
    </location>
</feature>
<dbReference type="InterPro" id="IPR013083">
    <property type="entry name" value="Znf_RING/FYVE/PHD"/>
</dbReference>
<evidence type="ECO:0000313" key="5">
    <source>
        <dbReference type="Proteomes" id="UP001642482"/>
    </source>
</evidence>
<feature type="compositionally biased region" description="Polar residues" evidence="2">
    <location>
        <begin position="703"/>
        <end position="712"/>
    </location>
</feature>
<dbReference type="SUPFAM" id="SSF57850">
    <property type="entry name" value="RING/U-box"/>
    <property type="match status" value="1"/>
</dbReference>
<dbReference type="EMBL" id="CAWUHD010000046">
    <property type="protein sequence ID" value="CAK7222733.1"/>
    <property type="molecule type" value="Genomic_DNA"/>
</dbReference>
<keyword evidence="1" id="KW-0863">Zinc-finger</keyword>
<feature type="region of interest" description="Disordered" evidence="2">
    <location>
        <begin position="542"/>
        <end position="613"/>
    </location>
</feature>
<feature type="compositionally biased region" description="Low complexity" evidence="2">
    <location>
        <begin position="444"/>
        <end position="460"/>
    </location>
</feature>
<dbReference type="Proteomes" id="UP001642482">
    <property type="component" value="Unassembled WGS sequence"/>
</dbReference>
<dbReference type="PANTHER" id="PTHR45676:SF41">
    <property type="entry name" value="RING-H2 FINGER PROTEIN ATL66"/>
    <property type="match status" value="1"/>
</dbReference>